<dbReference type="GO" id="GO:0046983">
    <property type="term" value="F:protein dimerization activity"/>
    <property type="evidence" value="ECO:0007669"/>
    <property type="project" value="InterPro"/>
</dbReference>
<organism evidence="1 2">
    <name type="scientific">Hyaloscypha variabilis (strain UAMH 11265 / GT02V1 / F)</name>
    <name type="common">Meliniomyces variabilis</name>
    <dbReference type="NCBI Taxonomy" id="1149755"/>
    <lineage>
        <taxon>Eukaryota</taxon>
        <taxon>Fungi</taxon>
        <taxon>Dikarya</taxon>
        <taxon>Ascomycota</taxon>
        <taxon>Pezizomycotina</taxon>
        <taxon>Leotiomycetes</taxon>
        <taxon>Helotiales</taxon>
        <taxon>Hyaloscyphaceae</taxon>
        <taxon>Hyaloscypha</taxon>
        <taxon>Hyaloscypha variabilis</taxon>
    </lineage>
</organism>
<dbReference type="GO" id="GO:0045944">
    <property type="term" value="P:positive regulation of transcription by RNA polymerase II"/>
    <property type="evidence" value="ECO:0007669"/>
    <property type="project" value="UniProtKB-ARBA"/>
</dbReference>
<evidence type="ECO:0000313" key="2">
    <source>
        <dbReference type="Proteomes" id="UP000235786"/>
    </source>
</evidence>
<dbReference type="GO" id="GO:0003677">
    <property type="term" value="F:DNA binding"/>
    <property type="evidence" value="ECO:0007669"/>
    <property type="project" value="InterPro"/>
</dbReference>
<reference evidence="1 2" key="1">
    <citation type="submission" date="2016-04" db="EMBL/GenBank/DDBJ databases">
        <title>A degradative enzymes factory behind the ericoid mycorrhizal symbiosis.</title>
        <authorList>
            <consortium name="DOE Joint Genome Institute"/>
            <person name="Martino E."/>
            <person name="Morin E."/>
            <person name="Grelet G."/>
            <person name="Kuo A."/>
            <person name="Kohler A."/>
            <person name="Daghino S."/>
            <person name="Barry K."/>
            <person name="Choi C."/>
            <person name="Cichocki N."/>
            <person name="Clum A."/>
            <person name="Copeland A."/>
            <person name="Hainaut M."/>
            <person name="Haridas S."/>
            <person name="Labutti K."/>
            <person name="Lindquist E."/>
            <person name="Lipzen A."/>
            <person name="Khouja H.-R."/>
            <person name="Murat C."/>
            <person name="Ohm R."/>
            <person name="Olson A."/>
            <person name="Spatafora J."/>
            <person name="Veneault-Fourrey C."/>
            <person name="Henrissat B."/>
            <person name="Grigoriev I."/>
            <person name="Martin F."/>
            <person name="Perotto S."/>
        </authorList>
    </citation>
    <scope>NUCLEOTIDE SEQUENCE [LARGE SCALE GENOMIC DNA]</scope>
    <source>
        <strain evidence="1 2">F</strain>
    </source>
</reference>
<gene>
    <name evidence="1" type="ORF">L207DRAFT_537071</name>
</gene>
<dbReference type="InterPro" id="IPR036879">
    <property type="entry name" value="TF_MADSbox_sf"/>
</dbReference>
<accession>A0A2J6QZB6</accession>
<proteinExistence type="predicted"/>
<sequence>MASQEIRPRTLKERNTQRSKRIETMELKVAEVADLCDFTSALIMRNRESGEIYSFISSNSFQPNIEDILAYPKSRNKLPRDIEKIKRKKERQRLRGMRKLEDYFPNSVRQIKETPTDGQRKLRHYYWNHHRLMGLFLEGRRE</sequence>
<dbReference type="OrthoDB" id="10552657at2759"/>
<protein>
    <recommendedName>
        <fullName evidence="3">MADS-box domain-containing protein</fullName>
    </recommendedName>
</protein>
<dbReference type="AlphaFoldDB" id="A0A2J6QZB6"/>
<name>A0A2J6QZB6_HYAVF</name>
<keyword evidence="2" id="KW-1185">Reference proteome</keyword>
<evidence type="ECO:0008006" key="3">
    <source>
        <dbReference type="Google" id="ProtNLM"/>
    </source>
</evidence>
<dbReference type="SUPFAM" id="SSF55455">
    <property type="entry name" value="SRF-like"/>
    <property type="match status" value="1"/>
</dbReference>
<dbReference type="EMBL" id="KZ613962">
    <property type="protein sequence ID" value="PMD31608.1"/>
    <property type="molecule type" value="Genomic_DNA"/>
</dbReference>
<evidence type="ECO:0000313" key="1">
    <source>
        <dbReference type="EMBL" id="PMD31608.1"/>
    </source>
</evidence>
<dbReference type="Proteomes" id="UP000235786">
    <property type="component" value="Unassembled WGS sequence"/>
</dbReference>